<dbReference type="RefSeq" id="WP_008820178.1">
    <property type="nucleotide sequence ID" value="NZ_GG770381.1"/>
</dbReference>
<proteinExistence type="predicted"/>
<name>D6LEL5_9FUSO</name>
<dbReference type="Proteomes" id="UP000003964">
    <property type="component" value="Unassembled WGS sequence"/>
</dbReference>
<evidence type="ECO:0008006" key="4">
    <source>
        <dbReference type="Google" id="ProtNLM"/>
    </source>
</evidence>
<keyword evidence="1" id="KW-1133">Transmembrane helix</keyword>
<keyword evidence="1" id="KW-0812">Transmembrane</keyword>
<organism evidence="2 3">
    <name type="scientific">Fusobacterium periodonticum 1_1_41FAA</name>
    <dbReference type="NCBI Taxonomy" id="469621"/>
    <lineage>
        <taxon>Bacteria</taxon>
        <taxon>Fusobacteriati</taxon>
        <taxon>Fusobacteriota</taxon>
        <taxon>Fusobacteriia</taxon>
        <taxon>Fusobacteriales</taxon>
        <taxon>Fusobacteriaceae</taxon>
        <taxon>Fusobacterium</taxon>
    </lineage>
</organism>
<reference evidence="2 3" key="1">
    <citation type="submission" date="2010-03" db="EMBL/GenBank/DDBJ databases">
        <title>The Genome Sequence of Fusobacterium sp. 1_1_41FAA.</title>
        <authorList>
            <consortium name="The Broad Institute Genome Sequencing Platform"/>
            <person name="Ward D."/>
            <person name="Earl A."/>
            <person name="Feldgarden M."/>
            <person name="Gevers D."/>
            <person name="Young S.K."/>
            <person name="Zeng Q."/>
            <person name="Koehrsen M."/>
            <person name="Alvarado L."/>
            <person name="Berlin A."/>
            <person name="Borenstein D."/>
            <person name="Chapman S."/>
            <person name="Chen Z."/>
            <person name="Engels R."/>
            <person name="Freedman E."/>
            <person name="Gellesch M."/>
            <person name="Goldberg J."/>
            <person name="Griggs A."/>
            <person name="Gujja S."/>
            <person name="Heilman E."/>
            <person name="Heiman D."/>
            <person name="Hepburn T."/>
            <person name="Howarth C."/>
            <person name="Jen D."/>
            <person name="Larson L."/>
            <person name="Mehta T."/>
            <person name="Park D."/>
            <person name="Pearson M."/>
            <person name="Richards J."/>
            <person name="Roberts A."/>
            <person name="Saif S."/>
            <person name="Shea T."/>
            <person name="Shenoy N."/>
            <person name="Sisk P."/>
            <person name="Stolte C."/>
            <person name="Sykes S."/>
            <person name="Walk T."/>
            <person name="White J."/>
            <person name="Yandava C."/>
            <person name="Strauss J.C."/>
            <person name="Ambrose C.E."/>
            <person name="Allen-Vercoe E."/>
            <person name="Haas B."/>
            <person name="Henn M.R."/>
            <person name="Nusbaum C."/>
            <person name="Birren B."/>
        </authorList>
    </citation>
    <scope>NUCLEOTIDE SEQUENCE [LARGE SCALE GENOMIC DNA]</scope>
    <source>
        <strain evidence="2 3">1_1_41FAA</strain>
    </source>
</reference>
<accession>D6LEL5</accession>
<dbReference type="Pfam" id="PF07751">
    <property type="entry name" value="Abi_2"/>
    <property type="match status" value="1"/>
</dbReference>
<keyword evidence="1" id="KW-0472">Membrane</keyword>
<dbReference type="InterPro" id="IPR011664">
    <property type="entry name" value="Abi_system_AbiD/AbiF-like"/>
</dbReference>
<feature type="transmembrane region" description="Helical" evidence="1">
    <location>
        <begin position="266"/>
        <end position="286"/>
    </location>
</feature>
<gene>
    <name evidence="2" type="ORF">HMPREF0400_00151</name>
</gene>
<evidence type="ECO:0000256" key="1">
    <source>
        <dbReference type="SAM" id="Phobius"/>
    </source>
</evidence>
<evidence type="ECO:0000313" key="2">
    <source>
        <dbReference type="EMBL" id="EFG28600.2"/>
    </source>
</evidence>
<protein>
    <recommendedName>
        <fullName evidence="4">Abortive infection bacteriophage resistance protein</fullName>
    </recommendedName>
</protein>
<sequence length="344" mass="41072">MTIKYDKPFLTYEEQIKKLREDYKLSVGDEEIELELLSTLSYYELINGYKDCFMENNKFIEDRSLIDIFVFNIIDKKFQNILLHYSIYVENIFKTKLAYHIAKNKGIHYSEYLDENKYHTSTPDRKAKLLAVIGNFTKVHFNSEDTPTVFYRKRHNHIPPWILFKNVTFNNAIDLYSFLKRNEKLEIISEYFLIDNKNITDDERLELFKNMLIITRKFRNKIAHNYKVIGVNLEKVSLNTSVFKKIDTFGCISNIDIKKKRGRNDIYAMLISVLFLLNTNLLYTLFLKDLAFFTENNLTNPSENLKQLIELYINKLNLPNNFFELFKNIYNLELKKLNEKANKK</sequence>
<evidence type="ECO:0000313" key="3">
    <source>
        <dbReference type="Proteomes" id="UP000003964"/>
    </source>
</evidence>
<dbReference type="AlphaFoldDB" id="D6LEL5"/>
<dbReference type="EMBL" id="GG770381">
    <property type="protein sequence ID" value="EFG28600.2"/>
    <property type="molecule type" value="Genomic_DNA"/>
</dbReference>